<evidence type="ECO:0000259" key="4">
    <source>
        <dbReference type="PROSITE" id="PS50977"/>
    </source>
</evidence>
<dbReference type="InterPro" id="IPR001647">
    <property type="entry name" value="HTH_TetR"/>
</dbReference>
<dbReference type="PRINTS" id="PR00455">
    <property type="entry name" value="HTHTETR"/>
</dbReference>
<feature type="DNA-binding region" description="H-T-H motif" evidence="2">
    <location>
        <begin position="260"/>
        <end position="279"/>
    </location>
</feature>
<dbReference type="EMBL" id="JAATTO010000106">
    <property type="protein sequence ID" value="MBC9984312.1"/>
    <property type="molecule type" value="Genomic_DNA"/>
</dbReference>
<keyword evidence="6" id="KW-1185">Reference proteome</keyword>
<dbReference type="Pfam" id="PF17932">
    <property type="entry name" value="TetR_C_24"/>
    <property type="match status" value="2"/>
</dbReference>
<dbReference type="SUPFAM" id="SSF48498">
    <property type="entry name" value="Tetracyclin repressor-like, C-terminal domain"/>
    <property type="match status" value="2"/>
</dbReference>
<dbReference type="RefSeq" id="WP_188103575.1">
    <property type="nucleotide sequence ID" value="NZ_JAANIH010000034.1"/>
</dbReference>
<dbReference type="Gene3D" id="1.10.10.60">
    <property type="entry name" value="Homeodomain-like"/>
    <property type="match status" value="1"/>
</dbReference>
<feature type="region of interest" description="Disordered" evidence="3">
    <location>
        <begin position="438"/>
        <end position="462"/>
    </location>
</feature>
<gene>
    <name evidence="5" type="ORF">HA482_39680</name>
</gene>
<dbReference type="InterPro" id="IPR041490">
    <property type="entry name" value="KstR2_TetR_C"/>
</dbReference>
<accession>A0ABR7ULQ5</accession>
<proteinExistence type="predicted"/>
<evidence type="ECO:0000313" key="6">
    <source>
        <dbReference type="Proteomes" id="UP000639516"/>
    </source>
</evidence>
<keyword evidence="1 2" id="KW-0238">DNA-binding</keyword>
<dbReference type="InterPro" id="IPR036271">
    <property type="entry name" value="Tet_transcr_reg_TetR-rel_C_sf"/>
</dbReference>
<feature type="DNA-binding region" description="H-T-H motif" evidence="2">
    <location>
        <begin position="42"/>
        <end position="61"/>
    </location>
</feature>
<organism evidence="5 6">
    <name type="scientific">Bradyrhizobium campsiandrae</name>
    <dbReference type="NCBI Taxonomy" id="1729892"/>
    <lineage>
        <taxon>Bacteria</taxon>
        <taxon>Pseudomonadati</taxon>
        <taxon>Pseudomonadota</taxon>
        <taxon>Alphaproteobacteria</taxon>
        <taxon>Hyphomicrobiales</taxon>
        <taxon>Nitrobacteraceae</taxon>
        <taxon>Bradyrhizobium</taxon>
    </lineage>
</organism>
<dbReference type="InterPro" id="IPR009057">
    <property type="entry name" value="Homeodomain-like_sf"/>
</dbReference>
<sequence length="462" mass="52589">MNSPSPQLGTTGKNHGKSEQTRALILSAAAKLFRDEGYDATTLRKIAKAARMEAGSLYYHFASKEAIFDEILRLGVRHVFDAVQKVREDCRLSGRDFRQTFALMIDAHLTYFLKESDFTSANIRNYSRLPQDMRVAHRPLRQAYTSVWDNFLAEAQTAGDIRSDIKVVPLRQFVLGAMNWTVEWYDATRYPVSMLSERLCKLLLDGMSIARGMPLKQPAPIELETLDLIDSDDSKSSRTRVQVLSAAARIFRDRGYKAATMRDIAQEAGMEAGSIYYHFSSKDEILDEVLDIGLRAVLRGMSATISKTHQFPDHRSRIAAAIRTHMEYLFRLSEFTSANIRIYGQLPKKVRARHQPIRHKYANLWDDCLRKAQEAGELRSDIKVVPLRQAMLGALNWTVEWFNPEKGQRDGYYSLSELIVMLQSLLLDGLQYDAGPSFHHRDLPSTSKRTRRRALRAGSHAG</sequence>
<evidence type="ECO:0000313" key="5">
    <source>
        <dbReference type="EMBL" id="MBC9984312.1"/>
    </source>
</evidence>
<dbReference type="PROSITE" id="PS50977">
    <property type="entry name" value="HTH_TETR_2"/>
    <property type="match status" value="2"/>
</dbReference>
<evidence type="ECO:0000256" key="1">
    <source>
        <dbReference type="ARBA" id="ARBA00023125"/>
    </source>
</evidence>
<evidence type="ECO:0000256" key="2">
    <source>
        <dbReference type="PROSITE-ProRule" id="PRU00335"/>
    </source>
</evidence>
<evidence type="ECO:0000256" key="3">
    <source>
        <dbReference type="SAM" id="MobiDB-lite"/>
    </source>
</evidence>
<dbReference type="PANTHER" id="PTHR30055">
    <property type="entry name" value="HTH-TYPE TRANSCRIPTIONAL REGULATOR RUTR"/>
    <property type="match status" value="1"/>
</dbReference>
<dbReference type="PANTHER" id="PTHR30055:SF226">
    <property type="entry name" value="HTH-TYPE TRANSCRIPTIONAL REGULATOR PKSA"/>
    <property type="match status" value="1"/>
</dbReference>
<dbReference type="InterPro" id="IPR050109">
    <property type="entry name" value="HTH-type_TetR-like_transc_reg"/>
</dbReference>
<dbReference type="Proteomes" id="UP000639516">
    <property type="component" value="Unassembled WGS sequence"/>
</dbReference>
<feature type="domain" description="HTH tetR-type" evidence="4">
    <location>
        <begin position="19"/>
        <end position="79"/>
    </location>
</feature>
<dbReference type="Gene3D" id="1.10.357.10">
    <property type="entry name" value="Tetracycline Repressor, domain 2"/>
    <property type="match status" value="2"/>
</dbReference>
<name>A0ABR7ULQ5_9BRAD</name>
<comment type="caution">
    <text evidence="5">The sequence shown here is derived from an EMBL/GenBank/DDBJ whole genome shotgun (WGS) entry which is preliminary data.</text>
</comment>
<dbReference type="Pfam" id="PF00440">
    <property type="entry name" value="TetR_N"/>
    <property type="match status" value="2"/>
</dbReference>
<reference evidence="5 6" key="1">
    <citation type="journal article" date="2020" name="Arch. Microbiol.">
        <title>Bradyrhizobium campsiandrae sp. nov., a nitrogen-fixing bacterial strain isolated from a native leguminous tree from the Amazon adapted to flooded conditions.</title>
        <authorList>
            <person name="Cabral Michel D."/>
            <person name="Martins da Costa E."/>
            <person name="Azarias Guimaraes A."/>
            <person name="Soares de Carvalho T."/>
            <person name="Santos de Castro Caputo P."/>
            <person name="Willems A."/>
            <person name="de Souza Moreira F.M."/>
        </authorList>
    </citation>
    <scope>NUCLEOTIDE SEQUENCE [LARGE SCALE GENOMIC DNA]</scope>
    <source>
        <strain evidence="6">INPA 384B</strain>
    </source>
</reference>
<protein>
    <submittedName>
        <fullName evidence="5">TetR family transcriptional regulator</fullName>
    </submittedName>
</protein>
<feature type="domain" description="HTH tetR-type" evidence="4">
    <location>
        <begin position="237"/>
        <end position="297"/>
    </location>
</feature>
<dbReference type="SUPFAM" id="SSF46689">
    <property type="entry name" value="Homeodomain-like"/>
    <property type="match status" value="2"/>
</dbReference>